<keyword evidence="2" id="KW-0808">Transferase</keyword>
<sequence>MRINPGLHVLALSPSARQFGLGPEALVLRGLQDSDLAFLAALREGLQDGREMAEGGRHNVPPQRARALTQALSPVLLPFPDTAGPGESAVPALRGERLSADSGRLSAAYRINGSSVLRRRSHSAVEVNSLGRIGALLAQTLAGAGVGTLVLSDPGVVLPTDIGPGYPLTDQGMRRAQAVKRHIYRLDPTVQVLISSPGTVRAHLDLGVRMGTEPPTGRSTGPASEHPHLTVTVRETGVDVGPLVVPGLTPCLECLDRQQADGNSAWYSAAEALARQRIEAAPSGVETSAAVVAAGIAAGQVLAFLDGVVEPTTWSAVVSLRAADGYLGQKSLSFHPGCGCRLQHQDSPARAS</sequence>
<dbReference type="SUPFAM" id="SSF69572">
    <property type="entry name" value="Activating enzymes of the ubiquitin-like proteins"/>
    <property type="match status" value="1"/>
</dbReference>
<dbReference type="GO" id="GO:0016779">
    <property type="term" value="F:nucleotidyltransferase activity"/>
    <property type="evidence" value="ECO:0007669"/>
    <property type="project" value="UniProtKB-KW"/>
</dbReference>
<organism evidence="2 3">
    <name type="scientific">Arthrobacter citreus</name>
    <dbReference type="NCBI Taxonomy" id="1670"/>
    <lineage>
        <taxon>Bacteria</taxon>
        <taxon>Bacillati</taxon>
        <taxon>Actinomycetota</taxon>
        <taxon>Actinomycetes</taxon>
        <taxon>Micrococcales</taxon>
        <taxon>Micrococcaceae</taxon>
        <taxon>Arthrobacter</taxon>
    </lineage>
</organism>
<keyword evidence="3" id="KW-1185">Reference proteome</keyword>
<dbReference type="InterPro" id="IPR035985">
    <property type="entry name" value="Ubiquitin-activating_enz"/>
</dbReference>
<evidence type="ECO:0000313" key="2">
    <source>
        <dbReference type="EMBL" id="WZP16446.1"/>
    </source>
</evidence>
<feature type="domain" description="THIF-type NAD/FAD binding fold" evidence="1">
    <location>
        <begin position="118"/>
        <end position="192"/>
    </location>
</feature>
<dbReference type="Pfam" id="PF00899">
    <property type="entry name" value="ThiF"/>
    <property type="match status" value="1"/>
</dbReference>
<evidence type="ECO:0000313" key="3">
    <source>
        <dbReference type="Proteomes" id="UP001448858"/>
    </source>
</evidence>
<keyword evidence="2" id="KW-0548">Nucleotidyltransferase</keyword>
<proteinExistence type="predicted"/>
<dbReference type="RefSeq" id="WP_342024058.1">
    <property type="nucleotide sequence ID" value="NZ_CP151657.1"/>
</dbReference>
<evidence type="ECO:0000259" key="1">
    <source>
        <dbReference type="Pfam" id="PF00899"/>
    </source>
</evidence>
<name>A0ABZ2ZXQ5_9MICC</name>
<gene>
    <name evidence="2" type="ORF">AAE021_02315</name>
</gene>
<dbReference type="Proteomes" id="UP001448858">
    <property type="component" value="Chromosome"/>
</dbReference>
<reference evidence="2 3" key="1">
    <citation type="submission" date="2024-04" db="EMBL/GenBank/DDBJ databases">
        <title>Arthrobacter sp. from Plains bison fecal sample.</title>
        <authorList>
            <person name="Ruzzini A."/>
        </authorList>
    </citation>
    <scope>NUCLEOTIDE SEQUENCE [LARGE SCALE GENOMIC DNA]</scope>
    <source>
        <strain evidence="2 3">EINP1</strain>
    </source>
</reference>
<accession>A0ABZ2ZXQ5</accession>
<dbReference type="Gene3D" id="3.40.50.720">
    <property type="entry name" value="NAD(P)-binding Rossmann-like Domain"/>
    <property type="match status" value="2"/>
</dbReference>
<dbReference type="InterPro" id="IPR000594">
    <property type="entry name" value="ThiF_NAD_FAD-bd"/>
</dbReference>
<protein>
    <submittedName>
        <fullName evidence="2">ThiF family adenylyltransferase</fullName>
    </submittedName>
</protein>
<dbReference type="EMBL" id="CP151657">
    <property type="protein sequence ID" value="WZP16446.1"/>
    <property type="molecule type" value="Genomic_DNA"/>
</dbReference>